<dbReference type="SUPFAM" id="SSF53474">
    <property type="entry name" value="alpha/beta-Hydrolases"/>
    <property type="match status" value="1"/>
</dbReference>
<dbReference type="Pfam" id="PF00975">
    <property type="entry name" value="Thioesterase"/>
    <property type="match status" value="1"/>
</dbReference>
<dbReference type="InterPro" id="IPR029058">
    <property type="entry name" value="AB_hydrolase_fold"/>
</dbReference>
<comment type="caution">
    <text evidence="3">The sequence shown here is derived from an EMBL/GenBank/DDBJ whole genome shotgun (WGS) entry which is preliminary data.</text>
</comment>
<comment type="similarity">
    <text evidence="1">Belongs to the thioesterase family.</text>
</comment>
<organism evidence="3 4">
    <name type="scientific">Streptomyces cinnamoneus</name>
    <name type="common">Streptoverticillium cinnamoneum</name>
    <dbReference type="NCBI Taxonomy" id="53446"/>
    <lineage>
        <taxon>Bacteria</taxon>
        <taxon>Bacillati</taxon>
        <taxon>Actinomycetota</taxon>
        <taxon>Actinomycetes</taxon>
        <taxon>Kitasatosporales</taxon>
        <taxon>Streptomycetaceae</taxon>
        <taxon>Streptomyces</taxon>
        <taxon>Streptomyces cinnamoneus group</taxon>
    </lineage>
</organism>
<protein>
    <submittedName>
        <fullName evidence="3">Thioesterase</fullName>
    </submittedName>
</protein>
<reference evidence="3" key="2">
    <citation type="submission" date="2020-09" db="EMBL/GenBank/DDBJ databases">
        <authorList>
            <person name="Sun Q."/>
            <person name="Ohkuma M."/>
        </authorList>
    </citation>
    <scope>NUCLEOTIDE SEQUENCE</scope>
    <source>
        <strain evidence="3">JCM 4633</strain>
    </source>
</reference>
<reference evidence="3" key="1">
    <citation type="journal article" date="2014" name="Int. J. Syst. Evol. Microbiol.">
        <title>Complete genome sequence of Corynebacterium casei LMG S-19264T (=DSM 44701T), isolated from a smear-ripened cheese.</title>
        <authorList>
            <consortium name="US DOE Joint Genome Institute (JGI-PGF)"/>
            <person name="Walter F."/>
            <person name="Albersmeier A."/>
            <person name="Kalinowski J."/>
            <person name="Ruckert C."/>
        </authorList>
    </citation>
    <scope>NUCLEOTIDE SEQUENCE</scope>
    <source>
        <strain evidence="3">JCM 4633</strain>
    </source>
</reference>
<proteinExistence type="inferred from homology"/>
<evidence type="ECO:0000313" key="3">
    <source>
        <dbReference type="EMBL" id="GHC43904.1"/>
    </source>
</evidence>
<evidence type="ECO:0000259" key="2">
    <source>
        <dbReference type="Pfam" id="PF00975"/>
    </source>
</evidence>
<feature type="domain" description="Thioesterase" evidence="2">
    <location>
        <begin position="27"/>
        <end position="248"/>
    </location>
</feature>
<dbReference type="GO" id="GO:0008610">
    <property type="term" value="P:lipid biosynthetic process"/>
    <property type="evidence" value="ECO:0007669"/>
    <property type="project" value="TreeGrafter"/>
</dbReference>
<dbReference type="InterPro" id="IPR012223">
    <property type="entry name" value="TEII"/>
</dbReference>
<dbReference type="AlphaFoldDB" id="A0A918WH77"/>
<name>A0A918WH77_STRCJ</name>
<dbReference type="InterPro" id="IPR001031">
    <property type="entry name" value="Thioesterase"/>
</dbReference>
<dbReference type="Gene3D" id="3.40.50.1820">
    <property type="entry name" value="alpha/beta hydrolase"/>
    <property type="match status" value="1"/>
</dbReference>
<sequence>MSVPPGTDPRWLRPCAGTWREGAGPVLLCLPHAGAGALSFAGWEHHRLAGFEPVAVRLPGREERFEEEPVTDWAALVSLIADSLGGLAHRPLAVFGHSMGALTGFELLRELRRRGLPDPVLFAVSAHVAPQRMPRVARAPRTTDELLEYMRRLDRDGLGELLDDPEWREMVLRPLRGDLLLHDTYAYRELPPLGTPFVVLGGVQDPAMPEGAWTGWAELTSAGCARRGYPGGHFYLREQRGQLLGDLSGDLERALGTSRATAEGGGR</sequence>
<accession>A0A918WH77</accession>
<evidence type="ECO:0000313" key="4">
    <source>
        <dbReference type="Proteomes" id="UP000646244"/>
    </source>
</evidence>
<gene>
    <name evidence="3" type="ORF">GCM10010507_18480</name>
</gene>
<dbReference type="PANTHER" id="PTHR11487:SF0">
    <property type="entry name" value="S-ACYL FATTY ACID SYNTHASE THIOESTERASE, MEDIUM CHAIN"/>
    <property type="match status" value="1"/>
</dbReference>
<dbReference type="RefSeq" id="WP_190109206.1">
    <property type="nucleotide sequence ID" value="NZ_BMVB01000005.1"/>
</dbReference>
<dbReference type="EMBL" id="BMVB01000005">
    <property type="protein sequence ID" value="GHC43904.1"/>
    <property type="molecule type" value="Genomic_DNA"/>
</dbReference>
<dbReference type="Proteomes" id="UP000646244">
    <property type="component" value="Unassembled WGS sequence"/>
</dbReference>
<evidence type="ECO:0000256" key="1">
    <source>
        <dbReference type="ARBA" id="ARBA00007169"/>
    </source>
</evidence>
<dbReference type="PANTHER" id="PTHR11487">
    <property type="entry name" value="THIOESTERASE"/>
    <property type="match status" value="1"/>
</dbReference>